<feature type="binding site" evidence="7">
    <location>
        <position position="160"/>
    </location>
    <ligand>
        <name>phosphoenolpyruvate</name>
        <dbReference type="ChEBI" id="CHEBI:58702"/>
    </ligand>
</feature>
<keyword evidence="5 7" id="KW-0057">Aromatic amino acid biosynthesis</keyword>
<evidence type="ECO:0000256" key="6">
    <source>
        <dbReference type="ARBA" id="ARBA00044633"/>
    </source>
</evidence>
<keyword evidence="3 7" id="KW-0028">Amino-acid biosynthesis</keyword>
<evidence type="ECO:0000256" key="3">
    <source>
        <dbReference type="ARBA" id="ARBA00022605"/>
    </source>
</evidence>
<comment type="pathway">
    <text evidence="1 7">Metabolic intermediate biosynthesis; chorismate biosynthesis; chorismate from D-erythrose 4-phosphate and phosphoenolpyruvate: step 6/7.</text>
</comment>
<dbReference type="AlphaFoldDB" id="A0A521E7T0"/>
<feature type="binding site" evidence="7">
    <location>
        <position position="379"/>
    </location>
    <ligand>
        <name>phosphoenolpyruvate</name>
        <dbReference type="ChEBI" id="CHEBI:58702"/>
    </ligand>
</feature>
<dbReference type="InterPro" id="IPR036968">
    <property type="entry name" value="Enolpyruvate_Tfrase_sf"/>
</dbReference>
<organism evidence="9 10">
    <name type="scientific">Solitalea koreensis</name>
    <dbReference type="NCBI Taxonomy" id="543615"/>
    <lineage>
        <taxon>Bacteria</taxon>
        <taxon>Pseudomonadati</taxon>
        <taxon>Bacteroidota</taxon>
        <taxon>Sphingobacteriia</taxon>
        <taxon>Sphingobacteriales</taxon>
        <taxon>Sphingobacteriaceae</taxon>
        <taxon>Solitalea</taxon>
    </lineage>
</organism>
<accession>A0A521E7T0</accession>
<dbReference type="GO" id="GO:0003866">
    <property type="term" value="F:3-phosphoshikimate 1-carboxyvinyltransferase activity"/>
    <property type="evidence" value="ECO:0007669"/>
    <property type="project" value="UniProtKB-UniRule"/>
</dbReference>
<feature type="binding site" evidence="7">
    <location>
        <position position="36"/>
    </location>
    <ligand>
        <name>3-phosphoshikimate</name>
        <dbReference type="ChEBI" id="CHEBI:145989"/>
    </ligand>
</feature>
<dbReference type="GO" id="GO:0005737">
    <property type="term" value="C:cytoplasm"/>
    <property type="evidence" value="ECO:0007669"/>
    <property type="project" value="UniProtKB-SubCell"/>
</dbReference>
<dbReference type="GO" id="GO:0009423">
    <property type="term" value="P:chorismate biosynthetic process"/>
    <property type="evidence" value="ECO:0007669"/>
    <property type="project" value="UniProtKB-UniRule"/>
</dbReference>
<dbReference type="Gene3D" id="3.65.10.10">
    <property type="entry name" value="Enolpyruvate transferase domain"/>
    <property type="match status" value="2"/>
</dbReference>
<feature type="binding site" evidence="7">
    <location>
        <position position="111"/>
    </location>
    <ligand>
        <name>phosphoenolpyruvate</name>
        <dbReference type="ChEBI" id="CHEBI:58702"/>
    </ligand>
</feature>
<dbReference type="InterPro" id="IPR006264">
    <property type="entry name" value="EPSP_synthase"/>
</dbReference>
<evidence type="ECO:0000256" key="1">
    <source>
        <dbReference type="ARBA" id="ARBA00004811"/>
    </source>
</evidence>
<comment type="caution">
    <text evidence="7">Lacks conserved residue(s) required for the propagation of feature annotation.</text>
</comment>
<gene>
    <name evidence="7" type="primary">aroA</name>
    <name evidence="9" type="ORF">SAMN06265350_11237</name>
</gene>
<feature type="binding site" evidence="7">
    <location>
        <position position="31"/>
    </location>
    <ligand>
        <name>3-phosphoshikimate</name>
        <dbReference type="ChEBI" id="CHEBI:145989"/>
    </ligand>
</feature>
<evidence type="ECO:0000259" key="8">
    <source>
        <dbReference type="Pfam" id="PF00275"/>
    </source>
</evidence>
<dbReference type="PANTHER" id="PTHR21090">
    <property type="entry name" value="AROM/DEHYDROQUINATE SYNTHASE"/>
    <property type="match status" value="1"/>
</dbReference>
<feature type="binding site" evidence="7">
    <location>
        <position position="333"/>
    </location>
    <ligand>
        <name>phosphoenolpyruvate</name>
        <dbReference type="ChEBI" id="CHEBI:58702"/>
    </ligand>
</feature>
<feature type="domain" description="Enolpyruvate transferase" evidence="8">
    <location>
        <begin position="20"/>
        <end position="66"/>
    </location>
</feature>
<dbReference type="InterPro" id="IPR023193">
    <property type="entry name" value="EPSP_synthase_CS"/>
</dbReference>
<dbReference type="InterPro" id="IPR013792">
    <property type="entry name" value="RNA3'P_cycl/enolpyr_Trfase_a/b"/>
</dbReference>
<dbReference type="SUPFAM" id="SSF55205">
    <property type="entry name" value="EPT/RTPC-like"/>
    <property type="match status" value="1"/>
</dbReference>
<feature type="active site" description="Proton acceptor" evidence="7">
    <location>
        <position position="302"/>
    </location>
</feature>
<feature type="domain" description="Enolpyruvate transferase" evidence="8">
    <location>
        <begin position="71"/>
        <end position="413"/>
    </location>
</feature>
<dbReference type="InterPro" id="IPR001986">
    <property type="entry name" value="Enolpyruvate_Tfrase_dom"/>
</dbReference>
<proteinExistence type="inferred from homology"/>
<comment type="function">
    <text evidence="7">Catalyzes the transfer of the enolpyruvyl moiety of phosphoenolpyruvate (PEP) to the 5-hydroxyl of shikimate-3-phosphate (S3P) to produce enolpyruvyl shikimate-3-phosphate and inorganic phosphate.</text>
</comment>
<evidence type="ECO:0000313" key="9">
    <source>
        <dbReference type="EMBL" id="SMO79947.1"/>
    </source>
</evidence>
<feature type="binding site" evidence="7">
    <location>
        <position position="158"/>
    </location>
    <ligand>
        <name>3-phosphoshikimate</name>
        <dbReference type="ChEBI" id="CHEBI:145989"/>
    </ligand>
</feature>
<feature type="binding site" evidence="7">
    <location>
        <position position="186"/>
    </location>
    <ligand>
        <name>3-phosphoshikimate</name>
        <dbReference type="ChEBI" id="CHEBI:145989"/>
    </ligand>
</feature>
<keyword evidence="7" id="KW-0963">Cytoplasm</keyword>
<dbReference type="Proteomes" id="UP000315971">
    <property type="component" value="Unassembled WGS sequence"/>
</dbReference>
<evidence type="ECO:0000256" key="5">
    <source>
        <dbReference type="ARBA" id="ARBA00023141"/>
    </source>
</evidence>
<evidence type="ECO:0000256" key="4">
    <source>
        <dbReference type="ARBA" id="ARBA00022679"/>
    </source>
</evidence>
<dbReference type="HAMAP" id="MF_00210">
    <property type="entry name" value="EPSP_synth"/>
    <property type="match status" value="1"/>
</dbReference>
<keyword evidence="10" id="KW-1185">Reference proteome</keyword>
<name>A0A521E7T0_9SPHI</name>
<evidence type="ECO:0000256" key="2">
    <source>
        <dbReference type="ARBA" id="ARBA00009948"/>
    </source>
</evidence>
<protein>
    <recommendedName>
        <fullName evidence="7">3-phosphoshikimate 1-carboxyvinyltransferase</fullName>
        <ecNumber evidence="7">2.5.1.19</ecNumber>
    </recommendedName>
    <alternativeName>
        <fullName evidence="7">5-enolpyruvylshikimate-3-phosphate synthase</fullName>
        <shortName evidence="7">EPSP synthase</shortName>
        <shortName evidence="7">EPSPS</shortName>
    </alternativeName>
</protein>
<feature type="binding site" evidence="7">
    <location>
        <position position="159"/>
    </location>
    <ligand>
        <name>3-phosphoshikimate</name>
        <dbReference type="ChEBI" id="CHEBI:145989"/>
    </ligand>
</feature>
<feature type="binding site" evidence="7">
    <location>
        <position position="83"/>
    </location>
    <ligand>
        <name>phosphoenolpyruvate</name>
        <dbReference type="ChEBI" id="CHEBI:58702"/>
    </ligand>
</feature>
<feature type="binding site" evidence="7">
    <location>
        <position position="31"/>
    </location>
    <ligand>
        <name>phosphoenolpyruvate</name>
        <dbReference type="ChEBI" id="CHEBI:58702"/>
    </ligand>
</feature>
<dbReference type="NCBIfam" id="TIGR01356">
    <property type="entry name" value="aroA"/>
    <property type="match status" value="1"/>
</dbReference>
<dbReference type="CDD" id="cd01556">
    <property type="entry name" value="EPSP_synthase"/>
    <property type="match status" value="1"/>
</dbReference>
<dbReference type="GO" id="GO:0008652">
    <property type="term" value="P:amino acid biosynthetic process"/>
    <property type="evidence" value="ECO:0007669"/>
    <property type="project" value="UniProtKB-KW"/>
</dbReference>
<dbReference type="OrthoDB" id="9809920at2"/>
<sequence>MVHGHYTMNTSILVSKSDKIIKGEISLPGSKSESNRALIMQALCKKPFEIRNLSIADDTVTLSKILNVDIKTQQTTIDVGPAGTAMRFLTAFLSVTPGEWILTGTHRMLERPVKLLVDALRLLGADIEYAGNEGFPPLRIRGKNLELTNEISIDGSVSSQYISALLMIAPTLPKGLILNLIGGVASRPYIEMTLAMMAELGIKHDWTGNTISISKQEYQPNDLYIEPDWSGASYWYSMVALADEADIKLIGLKGHSLQGDSVAAKIMENFGVSTEFLKDGIRLTKENRPISVDFIDFEHCPDIAQTLAVTCAALKHNCTFTGLESLKIKETDRVLALQNELAKFGVSMTQDELSYHIDCDSIQIKSDSMAFINTYHDHRMAMAFAPLAITNGSLEIEDPAVTGKSYPSFWEDLTKVGFECKELETEIRN</sequence>
<dbReference type="UniPathway" id="UPA00053">
    <property type="reaction ID" value="UER00089"/>
</dbReference>
<comment type="subcellular location">
    <subcellularLocation>
        <location evidence="7">Cytoplasm</location>
    </subcellularLocation>
</comment>
<feature type="binding site" evidence="7">
    <location>
        <position position="404"/>
    </location>
    <ligand>
        <name>phosphoenolpyruvate</name>
        <dbReference type="ChEBI" id="CHEBI:58702"/>
    </ligand>
</feature>
<evidence type="ECO:0000313" key="10">
    <source>
        <dbReference type="Proteomes" id="UP000315971"/>
    </source>
</evidence>
<dbReference type="PANTHER" id="PTHR21090:SF5">
    <property type="entry name" value="PENTAFUNCTIONAL AROM POLYPEPTIDE"/>
    <property type="match status" value="1"/>
</dbReference>
<comment type="catalytic activity">
    <reaction evidence="6">
        <text>3-phosphoshikimate + phosphoenolpyruvate = 5-O-(1-carboxyvinyl)-3-phosphoshikimate + phosphate</text>
        <dbReference type="Rhea" id="RHEA:21256"/>
        <dbReference type="ChEBI" id="CHEBI:43474"/>
        <dbReference type="ChEBI" id="CHEBI:57701"/>
        <dbReference type="ChEBI" id="CHEBI:58702"/>
        <dbReference type="ChEBI" id="CHEBI:145989"/>
        <dbReference type="EC" id="2.5.1.19"/>
    </reaction>
    <physiologicalReaction direction="left-to-right" evidence="6">
        <dbReference type="Rhea" id="RHEA:21257"/>
    </physiologicalReaction>
</comment>
<evidence type="ECO:0000256" key="7">
    <source>
        <dbReference type="HAMAP-Rule" id="MF_00210"/>
    </source>
</evidence>
<dbReference type="EMBL" id="FXSZ01000012">
    <property type="protein sequence ID" value="SMO79947.1"/>
    <property type="molecule type" value="Genomic_DNA"/>
</dbReference>
<reference evidence="9 10" key="1">
    <citation type="submission" date="2017-05" db="EMBL/GenBank/DDBJ databases">
        <authorList>
            <person name="Varghese N."/>
            <person name="Submissions S."/>
        </authorList>
    </citation>
    <scope>NUCLEOTIDE SEQUENCE [LARGE SCALE GENOMIC DNA]</scope>
    <source>
        <strain evidence="9 10">DSM 21342</strain>
    </source>
</reference>
<comment type="similarity">
    <text evidence="2 7">Belongs to the EPSP synthase family.</text>
</comment>
<feature type="binding site" evidence="7">
    <location>
        <position position="32"/>
    </location>
    <ligand>
        <name>3-phosphoshikimate</name>
        <dbReference type="ChEBI" id="CHEBI:145989"/>
    </ligand>
</feature>
<keyword evidence="4 7" id="KW-0808">Transferase</keyword>
<comment type="subunit">
    <text evidence="7">Monomer.</text>
</comment>
<feature type="binding site" evidence="7">
    <location>
        <position position="329"/>
    </location>
    <ligand>
        <name>3-phosphoshikimate</name>
        <dbReference type="ChEBI" id="CHEBI:145989"/>
    </ligand>
</feature>
<feature type="binding site" evidence="7">
    <location>
        <position position="302"/>
    </location>
    <ligand>
        <name>3-phosphoshikimate</name>
        <dbReference type="ChEBI" id="CHEBI:145989"/>
    </ligand>
</feature>
<dbReference type="EC" id="2.5.1.19" evidence="7"/>
<dbReference type="PROSITE" id="PS00885">
    <property type="entry name" value="EPSP_SYNTHASE_2"/>
    <property type="match status" value="1"/>
</dbReference>
<dbReference type="Pfam" id="PF00275">
    <property type="entry name" value="EPSP_synthase"/>
    <property type="match status" value="2"/>
</dbReference>
<dbReference type="PIRSF" id="PIRSF000505">
    <property type="entry name" value="EPSPS"/>
    <property type="match status" value="1"/>
</dbReference>
<dbReference type="GO" id="GO:0009073">
    <property type="term" value="P:aromatic amino acid family biosynthetic process"/>
    <property type="evidence" value="ECO:0007669"/>
    <property type="project" value="UniProtKB-KW"/>
</dbReference>
<feature type="binding site" evidence="7">
    <location>
        <position position="160"/>
    </location>
    <ligand>
        <name>3-phosphoshikimate</name>
        <dbReference type="ChEBI" id="CHEBI:145989"/>
    </ligand>
</feature>